<gene>
    <name evidence="4" type="ORF">PDENDC454_22754</name>
</gene>
<dbReference type="GO" id="GO:0030420">
    <property type="term" value="P:establishment of competence for transformation"/>
    <property type="evidence" value="ECO:0007669"/>
    <property type="project" value="UniProtKB-KW"/>
</dbReference>
<evidence type="ECO:0000256" key="2">
    <source>
        <dbReference type="ARBA" id="ARBA00023287"/>
    </source>
</evidence>
<dbReference type="OrthoDB" id="2602673at2"/>
<comment type="subcellular location">
    <subcellularLocation>
        <location evidence="1">Cell surface</location>
    </subcellularLocation>
</comment>
<evidence type="ECO:0000313" key="4">
    <source>
        <dbReference type="EMBL" id="EHQ59952.1"/>
    </source>
</evidence>
<feature type="transmembrane region" description="Helical" evidence="3">
    <location>
        <begin position="21"/>
        <end position="46"/>
    </location>
</feature>
<proteinExistence type="predicted"/>
<keyword evidence="3" id="KW-0812">Transmembrane</keyword>
<keyword evidence="3" id="KW-0472">Membrane</keyword>
<dbReference type="NCBIfam" id="TIGR02532">
    <property type="entry name" value="IV_pilin_GFxxxE"/>
    <property type="match status" value="1"/>
</dbReference>
<dbReference type="EMBL" id="AHKH01000091">
    <property type="protein sequence ID" value="EHQ59952.1"/>
    <property type="molecule type" value="Genomic_DNA"/>
</dbReference>
<dbReference type="PATRIC" id="fig|1131935.3.peg.4736"/>
<evidence type="ECO:0000313" key="5">
    <source>
        <dbReference type="Proteomes" id="UP000003900"/>
    </source>
</evidence>
<dbReference type="InterPro" id="IPR012902">
    <property type="entry name" value="N_methyl_site"/>
</dbReference>
<keyword evidence="2" id="KW-0178">Competence</keyword>
<keyword evidence="5" id="KW-1185">Reference proteome</keyword>
<comment type="caution">
    <text evidence="4">The sequence shown here is derived from an EMBL/GenBank/DDBJ whole genome shotgun (WGS) entry which is preliminary data.</text>
</comment>
<accession>H3SLW4</accession>
<dbReference type="AlphaFoldDB" id="H3SLW4"/>
<organism evidence="4 5">
    <name type="scientific">Paenibacillus dendritiformis C454</name>
    <dbReference type="NCBI Taxonomy" id="1131935"/>
    <lineage>
        <taxon>Bacteria</taxon>
        <taxon>Bacillati</taxon>
        <taxon>Bacillota</taxon>
        <taxon>Bacilli</taxon>
        <taxon>Bacillales</taxon>
        <taxon>Paenibacillaceae</taxon>
        <taxon>Paenibacillus</taxon>
    </lineage>
</organism>
<dbReference type="STRING" id="1131935.PDENDC454_22754"/>
<dbReference type="Proteomes" id="UP000003900">
    <property type="component" value="Unassembled WGS sequence"/>
</dbReference>
<name>H3SLW4_9BACL</name>
<evidence type="ECO:0008006" key="6">
    <source>
        <dbReference type="Google" id="ProtNLM"/>
    </source>
</evidence>
<dbReference type="RefSeq" id="WP_006679037.1">
    <property type="nucleotide sequence ID" value="NZ_AHKH01000091.1"/>
</dbReference>
<evidence type="ECO:0000256" key="1">
    <source>
        <dbReference type="ARBA" id="ARBA00004241"/>
    </source>
</evidence>
<sequence>MSAHRLLKRFTPQLCRRDGLTLVEVLAATAILSMLLVLFVSLSGFVQVTDRAVSRAHEAASIAESLVHQYRAKPLSIGSGITLDDVKTHSGQVHNYQAYIHPLQPYVDGAAPAARTAGHTAVVQSIVYIDEPAYENQPMLLTVTVSWEES</sequence>
<dbReference type="GO" id="GO:0009986">
    <property type="term" value="C:cell surface"/>
    <property type="evidence" value="ECO:0007669"/>
    <property type="project" value="UniProtKB-SubCell"/>
</dbReference>
<reference evidence="4 5" key="1">
    <citation type="journal article" date="2012" name="J. Bacteriol.">
        <title>Genome Sequence of the Pattern-Forming Social Bacterium Paenibacillus dendritiformis C454 Chiral Morphotype.</title>
        <authorList>
            <person name="Sirota-Madi A."/>
            <person name="Olender T."/>
            <person name="Helman Y."/>
            <person name="Brainis I."/>
            <person name="Finkelshtein A."/>
            <person name="Roth D."/>
            <person name="Hagai E."/>
            <person name="Leshkowitz D."/>
            <person name="Brodsky L."/>
            <person name="Galatenko V."/>
            <person name="Nikolaev V."/>
            <person name="Gutnick D.L."/>
            <person name="Lancet D."/>
            <person name="Ben-Jacob E."/>
        </authorList>
    </citation>
    <scope>NUCLEOTIDE SEQUENCE [LARGE SCALE GENOMIC DNA]</scope>
    <source>
        <strain evidence="4 5">C454</strain>
    </source>
</reference>
<keyword evidence="3" id="KW-1133">Transmembrane helix</keyword>
<evidence type="ECO:0000256" key="3">
    <source>
        <dbReference type="SAM" id="Phobius"/>
    </source>
</evidence>
<protein>
    <recommendedName>
        <fullName evidence="6">Prepilin-type N-terminal cleavage/methylation domain-containing protein</fullName>
    </recommendedName>
</protein>